<evidence type="ECO:0000313" key="2">
    <source>
        <dbReference type="EMBL" id="CAB4767994.1"/>
    </source>
</evidence>
<dbReference type="EMBL" id="CAEZYR010000160">
    <property type="protein sequence ID" value="CAB4767994.1"/>
    <property type="molecule type" value="Genomic_DNA"/>
</dbReference>
<gene>
    <name evidence="2" type="ORF">UFOPK2754_02933</name>
    <name evidence="3" type="ORF">UFOPK3543_02205</name>
</gene>
<dbReference type="EMBL" id="CAFBMH010000099">
    <property type="protein sequence ID" value="CAB4923143.1"/>
    <property type="molecule type" value="Genomic_DNA"/>
</dbReference>
<evidence type="ECO:0000259" key="1">
    <source>
        <dbReference type="Pfam" id="PF01370"/>
    </source>
</evidence>
<dbReference type="InterPro" id="IPR050177">
    <property type="entry name" value="Lipid_A_modif_metabolic_enz"/>
</dbReference>
<dbReference type="SUPFAM" id="SSF51735">
    <property type="entry name" value="NAD(P)-binding Rossmann-fold domains"/>
    <property type="match status" value="1"/>
</dbReference>
<dbReference type="AlphaFoldDB" id="A0A6J6V8D6"/>
<dbReference type="Gene3D" id="3.40.50.720">
    <property type="entry name" value="NAD(P)-binding Rossmann-like Domain"/>
    <property type="match status" value="1"/>
</dbReference>
<dbReference type="PANTHER" id="PTHR43245">
    <property type="entry name" value="BIFUNCTIONAL POLYMYXIN RESISTANCE PROTEIN ARNA"/>
    <property type="match status" value="1"/>
</dbReference>
<proteinExistence type="predicted"/>
<name>A0A6J6V8D6_9ZZZZ</name>
<sequence length="331" mass="34686">MRVLVTGGSSLLARRTAEQLLARGDDITLLQRHAVAFDVAQVLGDVRDKAVVDRAVGSCDAVIHCAAKVGVVGSWSEYRSINVGGTENVVDAARRHGISRVVHVSTPSVAHEGTALVGVGATAAATGRRGAFYAESKALAEQLVCAVNSEVLPIVTIRPHLVWGPGDTQLVGRIVERARAGRLALVGDGCALIDSTYIDNAASALVAALDAAVPGARCNGRAYVIANGEPRPVAELIAGICHAAGVDVAPRHVPRPIALAVGSVIERAWAMLHIGAEPPLTRFLAEQLGTAHWFDPRPARDDLGWVPTVSVDDGLIELAAWFDSRSGRRST</sequence>
<dbReference type="InterPro" id="IPR001509">
    <property type="entry name" value="Epimerase_deHydtase"/>
</dbReference>
<dbReference type="Pfam" id="PF01370">
    <property type="entry name" value="Epimerase"/>
    <property type="match status" value="1"/>
</dbReference>
<dbReference type="PANTHER" id="PTHR43245:SF51">
    <property type="entry name" value="SHORT CHAIN DEHYDROGENASE_REDUCTASE FAMILY 42E, MEMBER 2"/>
    <property type="match status" value="1"/>
</dbReference>
<evidence type="ECO:0000313" key="3">
    <source>
        <dbReference type="EMBL" id="CAB4923143.1"/>
    </source>
</evidence>
<dbReference type="InterPro" id="IPR036291">
    <property type="entry name" value="NAD(P)-bd_dom_sf"/>
</dbReference>
<feature type="domain" description="NAD-dependent epimerase/dehydratase" evidence="1">
    <location>
        <begin position="3"/>
        <end position="224"/>
    </location>
</feature>
<reference evidence="2" key="1">
    <citation type="submission" date="2020-05" db="EMBL/GenBank/DDBJ databases">
        <authorList>
            <person name="Chiriac C."/>
            <person name="Salcher M."/>
            <person name="Ghai R."/>
            <person name="Kavagutti S V."/>
        </authorList>
    </citation>
    <scope>NUCLEOTIDE SEQUENCE</scope>
</reference>
<accession>A0A6J6V8D6</accession>
<protein>
    <submittedName>
        <fullName evidence="2">Unannotated protein</fullName>
    </submittedName>
</protein>
<organism evidence="2">
    <name type="scientific">freshwater metagenome</name>
    <dbReference type="NCBI Taxonomy" id="449393"/>
    <lineage>
        <taxon>unclassified sequences</taxon>
        <taxon>metagenomes</taxon>
        <taxon>ecological metagenomes</taxon>
    </lineage>
</organism>